<evidence type="ECO:0000259" key="1">
    <source>
        <dbReference type="Pfam" id="PF07589"/>
    </source>
</evidence>
<proteinExistence type="predicted"/>
<reference evidence="2" key="1">
    <citation type="submission" date="2021-01" db="EMBL/GenBank/DDBJ databases">
        <title>Modified the classification status of verrucomicrobia.</title>
        <authorList>
            <person name="Feng X."/>
        </authorList>
    </citation>
    <scope>NUCLEOTIDE SEQUENCE</scope>
    <source>
        <strain evidence="2">KCTC 12986</strain>
    </source>
</reference>
<dbReference type="SUPFAM" id="SSF63829">
    <property type="entry name" value="Calcium-dependent phosphotriesterase"/>
    <property type="match status" value="1"/>
</dbReference>
<name>A0A934VLM7_9BACT</name>
<dbReference type="NCBIfam" id="TIGR02595">
    <property type="entry name" value="PEP_CTERM"/>
    <property type="match status" value="1"/>
</dbReference>
<evidence type="ECO:0000313" key="2">
    <source>
        <dbReference type="EMBL" id="MBK1833266.1"/>
    </source>
</evidence>
<protein>
    <submittedName>
        <fullName evidence="2">PEP-CTERM sorting domain-containing protein</fullName>
    </submittedName>
</protein>
<keyword evidence="3" id="KW-1185">Reference proteome</keyword>
<evidence type="ECO:0000313" key="3">
    <source>
        <dbReference type="Proteomes" id="UP000604083"/>
    </source>
</evidence>
<dbReference type="EMBL" id="JAENIO010000007">
    <property type="protein sequence ID" value="MBK1833266.1"/>
    <property type="molecule type" value="Genomic_DNA"/>
</dbReference>
<dbReference type="AlphaFoldDB" id="A0A934VLM7"/>
<dbReference type="InterPro" id="IPR013424">
    <property type="entry name" value="Ice-binding_C"/>
</dbReference>
<feature type="domain" description="Ice-binding protein C-terminal" evidence="1">
    <location>
        <begin position="243"/>
        <end position="266"/>
    </location>
</feature>
<dbReference type="Proteomes" id="UP000604083">
    <property type="component" value="Unassembled WGS sequence"/>
</dbReference>
<comment type="caution">
    <text evidence="2">The sequence shown here is derived from an EMBL/GenBank/DDBJ whole genome shotgun (WGS) entry which is preliminary data.</text>
</comment>
<gene>
    <name evidence="2" type="ORF">JIN78_04265</name>
</gene>
<accession>A0A934VLM7</accession>
<sequence length="267" mass="28576">MIPGVAGKDIEFNATSRQFYVLAEAPAGGRLLETYDNQFNLVSSFPLTFSSGGAFGAASFALDSGTGNLYATEGGVNGGTATSSYLVDPATGLASLYETVADRSHQSLFVFGNEIYYNDENYIFSDAIRQGAGDPPPLHRIGVGNIAEGADPEETYPALTSDVIGSALVGPDGFLWVSANYQGDNYLIKYDYTGNEFSTFQFIIDDHVTNHGRLEIYDTSYNHTILPLGPGMPDGFTIADSASVPEPSSVWFFGAGCACAFLRRRRG</sequence>
<dbReference type="RefSeq" id="WP_200390699.1">
    <property type="nucleotide sequence ID" value="NZ_JAENIO010000007.1"/>
</dbReference>
<organism evidence="2 3">
    <name type="scientific">Roseibacillus ishigakijimensis</name>
    <dbReference type="NCBI Taxonomy" id="454146"/>
    <lineage>
        <taxon>Bacteria</taxon>
        <taxon>Pseudomonadati</taxon>
        <taxon>Verrucomicrobiota</taxon>
        <taxon>Verrucomicrobiia</taxon>
        <taxon>Verrucomicrobiales</taxon>
        <taxon>Verrucomicrobiaceae</taxon>
        <taxon>Roseibacillus</taxon>
    </lineage>
</organism>
<dbReference type="Pfam" id="PF07589">
    <property type="entry name" value="PEP-CTERM"/>
    <property type="match status" value="1"/>
</dbReference>